<evidence type="ECO:0000256" key="1">
    <source>
        <dbReference type="ARBA" id="ARBA00001974"/>
    </source>
</evidence>
<dbReference type="AlphaFoldDB" id="A0AAV1KIB5"/>
<evidence type="ECO:0000256" key="6">
    <source>
        <dbReference type="ARBA" id="ARBA00023002"/>
    </source>
</evidence>
<evidence type="ECO:0008006" key="10">
    <source>
        <dbReference type="Google" id="ProtNLM"/>
    </source>
</evidence>
<dbReference type="GO" id="GO:0004489">
    <property type="term" value="F:methylenetetrahydrofolate reductase [NAD(P)H] activity"/>
    <property type="evidence" value="ECO:0007669"/>
    <property type="project" value="InterPro"/>
</dbReference>
<dbReference type="InterPro" id="IPR029041">
    <property type="entry name" value="FAD-linked_oxidoreductase-like"/>
</dbReference>
<dbReference type="SUPFAM" id="SSF51730">
    <property type="entry name" value="FAD-linked oxidoreductase"/>
    <property type="match status" value="1"/>
</dbReference>
<dbReference type="GO" id="GO:0009086">
    <property type="term" value="P:methionine biosynthetic process"/>
    <property type="evidence" value="ECO:0007669"/>
    <property type="project" value="TreeGrafter"/>
</dbReference>
<comment type="cofactor">
    <cofactor evidence="1">
        <name>FAD</name>
        <dbReference type="ChEBI" id="CHEBI:57692"/>
    </cofactor>
</comment>
<keyword evidence="4" id="KW-0285">Flavoprotein</keyword>
<keyword evidence="6" id="KW-0560">Oxidoreductase</keyword>
<evidence type="ECO:0000256" key="4">
    <source>
        <dbReference type="ARBA" id="ARBA00022630"/>
    </source>
</evidence>
<dbReference type="Proteomes" id="UP001314205">
    <property type="component" value="Unassembled WGS sequence"/>
</dbReference>
<dbReference type="Pfam" id="PF02219">
    <property type="entry name" value="MTHFR"/>
    <property type="match status" value="1"/>
</dbReference>
<keyword evidence="9" id="KW-1185">Reference proteome</keyword>
<dbReference type="PANTHER" id="PTHR45754:SF3">
    <property type="entry name" value="METHYLENETETRAHYDROFOLATE REDUCTASE (NADPH)"/>
    <property type="match status" value="1"/>
</dbReference>
<dbReference type="GO" id="GO:0005829">
    <property type="term" value="C:cytosol"/>
    <property type="evidence" value="ECO:0007669"/>
    <property type="project" value="TreeGrafter"/>
</dbReference>
<proteinExistence type="inferred from homology"/>
<gene>
    <name evidence="8" type="ORF">PARMNEM_LOCUS4288</name>
</gene>
<accession>A0AAV1KIB5</accession>
<organism evidence="8 9">
    <name type="scientific">Parnassius mnemosyne</name>
    <name type="common">clouded apollo</name>
    <dbReference type="NCBI Taxonomy" id="213953"/>
    <lineage>
        <taxon>Eukaryota</taxon>
        <taxon>Metazoa</taxon>
        <taxon>Ecdysozoa</taxon>
        <taxon>Arthropoda</taxon>
        <taxon>Hexapoda</taxon>
        <taxon>Insecta</taxon>
        <taxon>Pterygota</taxon>
        <taxon>Neoptera</taxon>
        <taxon>Endopterygota</taxon>
        <taxon>Lepidoptera</taxon>
        <taxon>Glossata</taxon>
        <taxon>Ditrysia</taxon>
        <taxon>Papilionoidea</taxon>
        <taxon>Papilionidae</taxon>
        <taxon>Parnassiinae</taxon>
        <taxon>Parnassini</taxon>
        <taxon>Parnassius</taxon>
        <taxon>Driopa</taxon>
    </lineage>
</organism>
<keyword evidence="5" id="KW-0274">FAD</keyword>
<evidence type="ECO:0000256" key="5">
    <source>
        <dbReference type="ARBA" id="ARBA00022827"/>
    </source>
</evidence>
<dbReference type="GO" id="GO:0071949">
    <property type="term" value="F:FAD binding"/>
    <property type="evidence" value="ECO:0007669"/>
    <property type="project" value="TreeGrafter"/>
</dbReference>
<comment type="caution">
    <text evidence="8">The sequence shown here is derived from an EMBL/GenBank/DDBJ whole genome shotgun (WGS) entry which is preliminary data.</text>
</comment>
<dbReference type="EMBL" id="CAVLGL010000046">
    <property type="protein sequence ID" value="CAK1582801.1"/>
    <property type="molecule type" value="Genomic_DNA"/>
</dbReference>
<comment type="similarity">
    <text evidence="3">Belongs to the methylenetetrahydrofolate reductase family.</text>
</comment>
<evidence type="ECO:0000313" key="9">
    <source>
        <dbReference type="Proteomes" id="UP001314205"/>
    </source>
</evidence>
<evidence type="ECO:0000313" key="8">
    <source>
        <dbReference type="EMBL" id="CAK1582801.1"/>
    </source>
</evidence>
<sequence length="270" mass="31260">MPSKSKRITDLLENESLVTFSFEVTPDVSEDELDKVDLHPIFYSITWHATAYQYKDLDIAPLRLASFLRQKEKLVLLHLSCNFMKKEYLNDLLPWLQEKGICNLFIILGESFDPSVSEFHTSQEMIVYIREKTGDYFCIGVAGYPSSEYKISTLKEKVYSGADFIITQAFFEANIFKLFVKKCKDENINVPIIPGIFPFQSQAELNGFLKLCKVVVSDEFMQKVKNNSNNESDILELLLLELRNDLHVKHFHFFTINKVGIICDLIKKIF</sequence>
<evidence type="ECO:0000256" key="2">
    <source>
        <dbReference type="ARBA" id="ARBA00004777"/>
    </source>
</evidence>
<dbReference type="PANTHER" id="PTHR45754">
    <property type="entry name" value="METHYLENETETRAHYDROFOLATE REDUCTASE"/>
    <property type="match status" value="1"/>
</dbReference>
<dbReference type="InterPro" id="IPR003171">
    <property type="entry name" value="Mehydrof_redctse-like"/>
</dbReference>
<dbReference type="GO" id="GO:0035999">
    <property type="term" value="P:tetrahydrofolate interconversion"/>
    <property type="evidence" value="ECO:0007669"/>
    <property type="project" value="TreeGrafter"/>
</dbReference>
<evidence type="ECO:0000256" key="7">
    <source>
        <dbReference type="RuleBase" id="RU004254"/>
    </source>
</evidence>
<comment type="pathway">
    <text evidence="2 7">One-carbon metabolism; tetrahydrofolate interconversion.</text>
</comment>
<reference evidence="8 9" key="1">
    <citation type="submission" date="2023-11" db="EMBL/GenBank/DDBJ databases">
        <authorList>
            <person name="Hedman E."/>
            <person name="Englund M."/>
            <person name="Stromberg M."/>
            <person name="Nyberg Akerstrom W."/>
            <person name="Nylinder S."/>
            <person name="Jareborg N."/>
            <person name="Kallberg Y."/>
            <person name="Kronander E."/>
        </authorList>
    </citation>
    <scope>NUCLEOTIDE SEQUENCE [LARGE SCALE GENOMIC DNA]</scope>
</reference>
<dbReference type="Gene3D" id="3.20.20.220">
    <property type="match status" value="1"/>
</dbReference>
<name>A0AAV1KIB5_9NEOP</name>
<evidence type="ECO:0000256" key="3">
    <source>
        <dbReference type="ARBA" id="ARBA00006743"/>
    </source>
</evidence>
<protein>
    <recommendedName>
        <fullName evidence="10">Methylenetetrahydrofolate reductase (NAD(P)H)</fullName>
    </recommendedName>
</protein>